<feature type="domain" description="Sugar phosphate transporter" evidence="7">
    <location>
        <begin position="227"/>
        <end position="451"/>
    </location>
</feature>
<keyword evidence="4 6" id="KW-0472">Membrane</keyword>
<dbReference type="EMBL" id="MTKT01003390">
    <property type="protein sequence ID" value="OWM75199.1"/>
    <property type="molecule type" value="Genomic_DNA"/>
</dbReference>
<feature type="region of interest" description="Disordered" evidence="5">
    <location>
        <begin position="126"/>
        <end position="160"/>
    </location>
</feature>
<dbReference type="PANTHER" id="PTHR11132">
    <property type="entry name" value="SOLUTE CARRIER FAMILY 35"/>
    <property type="match status" value="1"/>
</dbReference>
<evidence type="ECO:0000256" key="3">
    <source>
        <dbReference type="ARBA" id="ARBA00022989"/>
    </source>
</evidence>
<protein>
    <recommendedName>
        <fullName evidence="7">Sugar phosphate transporter domain-containing protein</fullName>
    </recommendedName>
</protein>
<dbReference type="InterPro" id="IPR004853">
    <property type="entry name" value="Sugar_P_trans_dom"/>
</dbReference>
<comment type="caution">
    <text evidence="8">The sequence shown here is derived from an EMBL/GenBank/DDBJ whole genome shotgun (WGS) entry which is preliminary data.</text>
</comment>
<dbReference type="InterPro" id="IPR050186">
    <property type="entry name" value="TPT_transporter"/>
</dbReference>
<feature type="transmembrane region" description="Helical" evidence="6">
    <location>
        <begin position="185"/>
        <end position="203"/>
    </location>
</feature>
<feature type="compositionally biased region" description="Polar residues" evidence="5">
    <location>
        <begin position="143"/>
        <end position="152"/>
    </location>
</feature>
<comment type="subcellular location">
    <subcellularLocation>
        <location evidence="1">Membrane</location>
        <topology evidence="1">Multi-pass membrane protein</topology>
    </subcellularLocation>
</comment>
<evidence type="ECO:0000313" key="8">
    <source>
        <dbReference type="EMBL" id="OWM75199.1"/>
    </source>
</evidence>
<feature type="transmembrane region" description="Helical" evidence="6">
    <location>
        <begin position="342"/>
        <end position="361"/>
    </location>
</feature>
<evidence type="ECO:0000256" key="5">
    <source>
        <dbReference type="SAM" id="MobiDB-lite"/>
    </source>
</evidence>
<feature type="transmembrane region" description="Helical" evidence="6">
    <location>
        <begin position="373"/>
        <end position="393"/>
    </location>
</feature>
<evidence type="ECO:0000256" key="4">
    <source>
        <dbReference type="ARBA" id="ARBA00023136"/>
    </source>
</evidence>
<evidence type="ECO:0000256" key="2">
    <source>
        <dbReference type="ARBA" id="ARBA00022692"/>
    </source>
</evidence>
<gene>
    <name evidence="8" type="ORF">CDL15_Pgr003905</name>
</gene>
<dbReference type="AlphaFoldDB" id="A0A218WRR0"/>
<sequence>MQNDVLIFITGLSTSSFDQVPKQSRGSNPIAQLTRPEATQQVAIRSIIQTGRSGFESSGPNSKRHVEPVRIITPATQAGFDQNKYKRPSRVLDDDDEGSKSSLTITFVFLCKWEVFSVGSVPSLPLRRGKKKKKKKKKRGSAMASNSPTNNPILPMSDPPRDVEKERLLRGEEKLFRGSAMTKRGAYAAVSYMSCAVLLVLFNKAALSSYSFPSANVITLLQLLVPSKTLIDTLPLAAAYLLYMLATMESVRGVNVPMYTTLRRTTVVFTMVAEYILAGQKYTSPVIGSVGLIVLGAFIAGARDLSFDFYGYFVVFLSNITTAIYLATIAGIGKSSGLNSFGLMWCNGIICGPVLLFWTYIRGDLEMTFHFPYLFSFGFMVVLLFSCILAFFLNYSIFLNTTLNSAVTQTICGNLKDLFTIGLGWIIFGGLPFDILNVLGQLLGFVGSGLYAYYKLVGK</sequence>
<feature type="transmembrane region" description="Helical" evidence="6">
    <location>
        <begin position="309"/>
        <end position="330"/>
    </location>
</feature>
<proteinExistence type="predicted"/>
<reference evidence="9" key="1">
    <citation type="journal article" date="2017" name="Plant J.">
        <title>The pomegranate (Punica granatum L.) genome and the genomics of punicalagin biosynthesis.</title>
        <authorList>
            <person name="Qin G."/>
            <person name="Xu C."/>
            <person name="Ming R."/>
            <person name="Tang H."/>
            <person name="Guyot R."/>
            <person name="Kramer E.M."/>
            <person name="Hu Y."/>
            <person name="Yi X."/>
            <person name="Qi Y."/>
            <person name="Xu X."/>
            <person name="Gao Z."/>
            <person name="Pan H."/>
            <person name="Jian J."/>
            <person name="Tian Y."/>
            <person name="Yue Z."/>
            <person name="Xu Y."/>
        </authorList>
    </citation>
    <scope>NUCLEOTIDE SEQUENCE [LARGE SCALE GENOMIC DNA]</scope>
    <source>
        <strain evidence="9">cv. Dabenzi</strain>
    </source>
</reference>
<keyword evidence="3 6" id="KW-1133">Transmembrane helix</keyword>
<feature type="transmembrane region" description="Helical" evidence="6">
    <location>
        <begin position="284"/>
        <end position="302"/>
    </location>
</feature>
<feature type="compositionally biased region" description="Basic residues" evidence="5">
    <location>
        <begin position="127"/>
        <end position="140"/>
    </location>
</feature>
<dbReference type="Proteomes" id="UP000197138">
    <property type="component" value="Unassembled WGS sequence"/>
</dbReference>
<keyword evidence="2 6" id="KW-0812">Transmembrane</keyword>
<feature type="transmembrane region" description="Helical" evidence="6">
    <location>
        <begin position="223"/>
        <end position="246"/>
    </location>
</feature>
<evidence type="ECO:0000256" key="6">
    <source>
        <dbReference type="SAM" id="Phobius"/>
    </source>
</evidence>
<name>A0A218WRR0_PUNGR</name>
<accession>A0A218WRR0</accession>
<dbReference type="GO" id="GO:0016020">
    <property type="term" value="C:membrane"/>
    <property type="evidence" value="ECO:0007669"/>
    <property type="project" value="UniProtKB-SubCell"/>
</dbReference>
<evidence type="ECO:0000313" key="9">
    <source>
        <dbReference type="Proteomes" id="UP000197138"/>
    </source>
</evidence>
<evidence type="ECO:0000259" key="7">
    <source>
        <dbReference type="Pfam" id="PF03151"/>
    </source>
</evidence>
<organism evidence="8 9">
    <name type="scientific">Punica granatum</name>
    <name type="common">Pomegranate</name>
    <dbReference type="NCBI Taxonomy" id="22663"/>
    <lineage>
        <taxon>Eukaryota</taxon>
        <taxon>Viridiplantae</taxon>
        <taxon>Streptophyta</taxon>
        <taxon>Embryophyta</taxon>
        <taxon>Tracheophyta</taxon>
        <taxon>Spermatophyta</taxon>
        <taxon>Magnoliopsida</taxon>
        <taxon>eudicotyledons</taxon>
        <taxon>Gunneridae</taxon>
        <taxon>Pentapetalae</taxon>
        <taxon>rosids</taxon>
        <taxon>malvids</taxon>
        <taxon>Myrtales</taxon>
        <taxon>Lythraceae</taxon>
        <taxon>Punica</taxon>
    </lineage>
</organism>
<dbReference type="Pfam" id="PF03151">
    <property type="entry name" value="TPT"/>
    <property type="match status" value="1"/>
</dbReference>
<evidence type="ECO:0000256" key="1">
    <source>
        <dbReference type="ARBA" id="ARBA00004141"/>
    </source>
</evidence>